<evidence type="ECO:0000313" key="2">
    <source>
        <dbReference type="Proteomes" id="UP000605970"/>
    </source>
</evidence>
<dbReference type="EMBL" id="JABEBT010000023">
    <property type="protein sequence ID" value="KAF7637043.1"/>
    <property type="molecule type" value="Genomic_DNA"/>
</dbReference>
<reference evidence="1" key="1">
    <citation type="journal article" date="2020" name="Ecol. Evol.">
        <title>Genome structure and content of the rice root-knot nematode (Meloidogyne graminicola).</title>
        <authorList>
            <person name="Phan N.T."/>
            <person name="Danchin E.G.J."/>
            <person name="Klopp C."/>
            <person name="Perfus-Barbeoch L."/>
            <person name="Kozlowski D.K."/>
            <person name="Koutsovoulos G.D."/>
            <person name="Lopez-Roques C."/>
            <person name="Bouchez O."/>
            <person name="Zahm M."/>
            <person name="Besnard G."/>
            <person name="Bellafiore S."/>
        </authorList>
    </citation>
    <scope>NUCLEOTIDE SEQUENCE</scope>
    <source>
        <strain evidence="1">VN-18</strain>
    </source>
</reference>
<gene>
    <name evidence="1" type="ORF">Mgra_00003432</name>
</gene>
<name>A0A8S9ZV73_9BILA</name>
<protein>
    <submittedName>
        <fullName evidence="1">Uncharacterized protein</fullName>
    </submittedName>
</protein>
<organism evidence="1 2">
    <name type="scientific">Meloidogyne graminicola</name>
    <dbReference type="NCBI Taxonomy" id="189291"/>
    <lineage>
        <taxon>Eukaryota</taxon>
        <taxon>Metazoa</taxon>
        <taxon>Ecdysozoa</taxon>
        <taxon>Nematoda</taxon>
        <taxon>Chromadorea</taxon>
        <taxon>Rhabditida</taxon>
        <taxon>Tylenchina</taxon>
        <taxon>Tylenchomorpha</taxon>
        <taxon>Tylenchoidea</taxon>
        <taxon>Meloidogynidae</taxon>
        <taxon>Meloidogyninae</taxon>
        <taxon>Meloidogyne</taxon>
    </lineage>
</organism>
<accession>A0A8S9ZV73</accession>
<sequence>MKILLVVE</sequence>
<comment type="caution">
    <text evidence="1">The sequence shown here is derived from an EMBL/GenBank/DDBJ whole genome shotgun (WGS) entry which is preliminary data.</text>
</comment>
<evidence type="ECO:0000313" key="1">
    <source>
        <dbReference type="EMBL" id="KAF7637043.1"/>
    </source>
</evidence>
<keyword evidence="2" id="KW-1185">Reference proteome</keyword>
<proteinExistence type="predicted"/>
<dbReference type="Proteomes" id="UP000605970">
    <property type="component" value="Unassembled WGS sequence"/>
</dbReference>